<dbReference type="PROSITE" id="PS51257">
    <property type="entry name" value="PROKAR_LIPOPROTEIN"/>
    <property type="match status" value="1"/>
</dbReference>
<organism evidence="2 3">
    <name type="scientific">Xyrichtys novacula</name>
    <name type="common">Pearly razorfish</name>
    <name type="synonym">Hemipteronotus novacula</name>
    <dbReference type="NCBI Taxonomy" id="13765"/>
    <lineage>
        <taxon>Eukaryota</taxon>
        <taxon>Metazoa</taxon>
        <taxon>Chordata</taxon>
        <taxon>Craniata</taxon>
        <taxon>Vertebrata</taxon>
        <taxon>Euteleostomi</taxon>
        <taxon>Actinopterygii</taxon>
        <taxon>Neopterygii</taxon>
        <taxon>Teleostei</taxon>
        <taxon>Neoteleostei</taxon>
        <taxon>Acanthomorphata</taxon>
        <taxon>Eupercaria</taxon>
        <taxon>Labriformes</taxon>
        <taxon>Labridae</taxon>
        <taxon>Xyrichtys</taxon>
    </lineage>
</organism>
<dbReference type="Gene3D" id="1.20.120.20">
    <property type="entry name" value="Apolipoprotein"/>
    <property type="match status" value="1"/>
</dbReference>
<evidence type="ECO:0000313" key="3">
    <source>
        <dbReference type="Proteomes" id="UP001178508"/>
    </source>
</evidence>
<evidence type="ECO:0000313" key="2">
    <source>
        <dbReference type="EMBL" id="CAJ1062657.1"/>
    </source>
</evidence>
<feature type="chain" id="PRO_5043639904" evidence="1">
    <location>
        <begin position="18"/>
        <end position="184"/>
    </location>
</feature>
<dbReference type="EMBL" id="OY660871">
    <property type="protein sequence ID" value="CAJ1062657.1"/>
    <property type="molecule type" value="Genomic_DNA"/>
</dbReference>
<dbReference type="SUPFAM" id="SSF58113">
    <property type="entry name" value="Apolipoprotein A-I"/>
    <property type="match status" value="1"/>
</dbReference>
<keyword evidence="3" id="KW-1185">Reference proteome</keyword>
<keyword evidence="1" id="KW-0732">Signal</keyword>
<gene>
    <name evidence="2" type="ORF">XNOV1_A018999</name>
</gene>
<dbReference type="Proteomes" id="UP001178508">
    <property type="component" value="Chromosome 8"/>
</dbReference>
<sequence length="184" mass="19961">MKVLVVLVLAVFTGCNANFLYADDPKSQLDVLTDAISDNIDVVVQKATDTIEQFKKTELGQDLSTRVKDGSELVSMYAGIAWEQVPDGIKNAAEGAGMMVYGISMRVEQGIDVLEKKLEPLVDRVSPVAEKVAEKVAGEVNYRAQQVSEAASPYVAKIQEKLTPLAQGIQARLDSLYQSVVKAN</sequence>
<protein>
    <submittedName>
        <fullName evidence="2">Apolipoprotein Eb-like</fullName>
    </submittedName>
</protein>
<feature type="signal peptide" evidence="1">
    <location>
        <begin position="1"/>
        <end position="17"/>
    </location>
</feature>
<reference evidence="2" key="1">
    <citation type="submission" date="2023-08" db="EMBL/GenBank/DDBJ databases">
        <authorList>
            <person name="Alioto T."/>
            <person name="Alioto T."/>
            <person name="Gomez Garrido J."/>
        </authorList>
    </citation>
    <scope>NUCLEOTIDE SEQUENCE</scope>
</reference>
<name>A0AAV1FQW1_XYRNO</name>
<dbReference type="AlphaFoldDB" id="A0AAV1FQW1"/>
<accession>A0AAV1FQW1</accession>
<evidence type="ECO:0000256" key="1">
    <source>
        <dbReference type="SAM" id="SignalP"/>
    </source>
</evidence>
<proteinExistence type="predicted"/>